<sequence>MTSTKSCQMRLRQKVHRTGQVMTWSILMSEKPILIVECFLAISYVWLNRTIKKKCGECECECEYDAMRRSYLILRQQQQERRFRGRFHRSRDQENSVTKYKVTIQADDAGISILKQTPDITQVPTYRSCHHRLRRDLLPLLFLTKTPRAKSGSFTPLATLEEGIRLENLRINDIRILL</sequence>
<dbReference type="Proteomes" id="UP000077315">
    <property type="component" value="Unassembled WGS sequence"/>
</dbReference>
<dbReference type="VEuPathDB" id="FungiDB:PHYBLDRAFT_173574"/>
<organism evidence="1 2">
    <name type="scientific">Phycomyces blakesleeanus (strain ATCC 8743b / DSM 1359 / FGSC 10004 / NBRC 33097 / NRRL 1555)</name>
    <dbReference type="NCBI Taxonomy" id="763407"/>
    <lineage>
        <taxon>Eukaryota</taxon>
        <taxon>Fungi</taxon>
        <taxon>Fungi incertae sedis</taxon>
        <taxon>Mucoromycota</taxon>
        <taxon>Mucoromycotina</taxon>
        <taxon>Mucoromycetes</taxon>
        <taxon>Mucorales</taxon>
        <taxon>Phycomycetaceae</taxon>
        <taxon>Phycomyces</taxon>
    </lineage>
</organism>
<reference evidence="2" key="1">
    <citation type="submission" date="2015-06" db="EMBL/GenBank/DDBJ databases">
        <title>Expansion of signal transduction pathways in fungi by whole-genome duplication.</title>
        <authorList>
            <consortium name="DOE Joint Genome Institute"/>
            <person name="Corrochano L.M."/>
            <person name="Kuo A."/>
            <person name="Marcet-Houben M."/>
            <person name="Polaino S."/>
            <person name="Salamov A."/>
            <person name="Villalobos J.M."/>
            <person name="Alvarez M.I."/>
            <person name="Avalos J."/>
            <person name="Benito E.P."/>
            <person name="Benoit I."/>
            <person name="Burger G."/>
            <person name="Camino L.P."/>
            <person name="Canovas D."/>
            <person name="Cerda-Olmedo E."/>
            <person name="Cheng J.-F."/>
            <person name="Dominguez A."/>
            <person name="Elias M."/>
            <person name="Eslava A.P."/>
            <person name="Glaser F."/>
            <person name="Grimwood J."/>
            <person name="Gutierrez G."/>
            <person name="Heitman J."/>
            <person name="Henrissat B."/>
            <person name="Iturriaga E.A."/>
            <person name="Lang B.F."/>
            <person name="Lavin J.L."/>
            <person name="Lee S."/>
            <person name="Li W."/>
            <person name="Lindquist E."/>
            <person name="Lopez-Garcia S."/>
            <person name="Luque E.M."/>
            <person name="Marcos A.T."/>
            <person name="Martin J."/>
            <person name="McCluskey K."/>
            <person name="Medina H.R."/>
            <person name="Miralles-Duran A."/>
            <person name="Miyazaki A."/>
            <person name="Munoz-Torres E."/>
            <person name="Oguiza J.A."/>
            <person name="Ohm R."/>
            <person name="Olmedo M."/>
            <person name="Orejas M."/>
            <person name="Ortiz-Castellanos L."/>
            <person name="Pisabarro A.G."/>
            <person name="Rodriguez-Romero J."/>
            <person name="Ruiz-Herrera J."/>
            <person name="Ruiz-Vazquez R."/>
            <person name="Sanz C."/>
            <person name="Schackwitz W."/>
            <person name="Schmutz J."/>
            <person name="Shahriari M."/>
            <person name="Shelest E."/>
            <person name="Silva-Franco F."/>
            <person name="Soanes D."/>
            <person name="Syed K."/>
            <person name="Tagua V.G."/>
            <person name="Talbot N.J."/>
            <person name="Thon M."/>
            <person name="De vries R.P."/>
            <person name="Wiebenga A."/>
            <person name="Yadav J.S."/>
            <person name="Braun E.L."/>
            <person name="Baker S."/>
            <person name="Garre V."/>
            <person name="Horwitz B."/>
            <person name="Torres-Martinez S."/>
            <person name="Idnurm A."/>
            <person name="Herrera-Estrella A."/>
            <person name="Gabaldon T."/>
            <person name="Grigoriev I.V."/>
        </authorList>
    </citation>
    <scope>NUCLEOTIDE SEQUENCE [LARGE SCALE GENOMIC DNA]</scope>
    <source>
        <strain evidence="2">NRRL 1555(-)</strain>
    </source>
</reference>
<dbReference type="EMBL" id="KV440996">
    <property type="protein sequence ID" value="OAD68081.1"/>
    <property type="molecule type" value="Genomic_DNA"/>
</dbReference>
<evidence type="ECO:0000313" key="2">
    <source>
        <dbReference type="Proteomes" id="UP000077315"/>
    </source>
</evidence>
<proteinExistence type="predicted"/>
<protein>
    <submittedName>
        <fullName evidence="1">Uncharacterized protein</fullName>
    </submittedName>
</protein>
<accession>A0A162ZNP8</accession>
<gene>
    <name evidence="1" type="ORF">PHYBLDRAFT_173574</name>
</gene>
<name>A0A162ZNP8_PHYB8</name>
<dbReference type="RefSeq" id="XP_018286121.1">
    <property type="nucleotide sequence ID" value="XM_018437060.1"/>
</dbReference>
<dbReference type="InParanoid" id="A0A162ZNP8"/>
<keyword evidence="2" id="KW-1185">Reference proteome</keyword>
<dbReference type="GeneID" id="28997966"/>
<dbReference type="AlphaFoldDB" id="A0A162ZNP8"/>
<evidence type="ECO:0000313" key="1">
    <source>
        <dbReference type="EMBL" id="OAD68081.1"/>
    </source>
</evidence>